<dbReference type="PRINTS" id="PR00371">
    <property type="entry name" value="FPNCR"/>
</dbReference>
<dbReference type="GO" id="GO:0050660">
    <property type="term" value="F:flavin adenine dinucleotide binding"/>
    <property type="evidence" value="ECO:0007669"/>
    <property type="project" value="TreeGrafter"/>
</dbReference>
<dbReference type="EMBL" id="WBMT01000025">
    <property type="protein sequence ID" value="KAB2341642.1"/>
    <property type="molecule type" value="Genomic_DNA"/>
</dbReference>
<organism evidence="11 12">
    <name type="scientific">Actinomadura rudentiformis</name>
    <dbReference type="NCBI Taxonomy" id="359158"/>
    <lineage>
        <taxon>Bacteria</taxon>
        <taxon>Bacillati</taxon>
        <taxon>Actinomycetota</taxon>
        <taxon>Actinomycetes</taxon>
        <taxon>Streptosporangiales</taxon>
        <taxon>Thermomonosporaceae</taxon>
        <taxon>Actinomadura</taxon>
    </lineage>
</organism>
<dbReference type="InterPro" id="IPR001041">
    <property type="entry name" value="2Fe-2S_ferredoxin-type"/>
</dbReference>
<evidence type="ECO:0000259" key="10">
    <source>
        <dbReference type="PROSITE" id="PS51384"/>
    </source>
</evidence>
<evidence type="ECO:0000256" key="4">
    <source>
        <dbReference type="ARBA" id="ARBA00022723"/>
    </source>
</evidence>
<sequence length="338" mass="35518">MPVLNVIAETADACSIVLGVPEELRGRFTYRPGQFLTVRIPDGEGAGAARCYSLSSAPGADPTLRITVKRVKGGYGSNWLCDHVRPGDTLEVLPPSGRFTPDSLEADLLLFAAGSGITPVISIVNALLAGSAGSAVLFYANRDEASVIFAGELRDLAASAPDRLQVVHLLESLQGLPTVASLAALAAPHAARDAAFICGPAPFMDAVGEALGSLGMGRERIVMERFHSLSGDPFAAVENIPEESGAADSAQLKVALNGDEHLLEWPTKISLLALLRARGLQPPFSCEEGFCGACACRVLAGETKMLCNDVLEDEDLEEGLVLSCQALPMSDEVEVTFD</sequence>
<comment type="cofactor">
    <cofactor evidence="1">
        <name>FAD</name>
        <dbReference type="ChEBI" id="CHEBI:57692"/>
    </cofactor>
</comment>
<name>A0A6H9YMM2_9ACTN</name>
<dbReference type="PRINTS" id="PR00410">
    <property type="entry name" value="PHEHYDRXLASE"/>
</dbReference>
<feature type="domain" description="FAD-binding FR-type" evidence="10">
    <location>
        <begin position="1"/>
        <end position="102"/>
    </location>
</feature>
<keyword evidence="3" id="KW-0001">2Fe-2S</keyword>
<keyword evidence="8" id="KW-0411">Iron-sulfur</keyword>
<keyword evidence="7" id="KW-0408">Iron</keyword>
<keyword evidence="5" id="KW-0274">FAD</keyword>
<keyword evidence="2" id="KW-0285">Flavoprotein</keyword>
<dbReference type="InterPro" id="IPR006058">
    <property type="entry name" value="2Fe2S_fd_BS"/>
</dbReference>
<reference evidence="11 12" key="1">
    <citation type="submission" date="2019-09" db="EMBL/GenBank/DDBJ databases">
        <title>Actinomadura physcomitrii sp. nov., a novel actinomycete isolated from moss [Physcomitrium sphaericum (Ludw) Fuernr].</title>
        <authorList>
            <person name="Zhuang X."/>
            <person name="Liu C."/>
        </authorList>
    </citation>
    <scope>NUCLEOTIDE SEQUENCE [LARGE SCALE GENOMIC DNA]</scope>
    <source>
        <strain evidence="11 12">HMC1</strain>
    </source>
</reference>
<protein>
    <submittedName>
        <fullName evidence="11">Ferredoxin--NADP reductase</fullName>
    </submittedName>
</protein>
<dbReference type="PANTHER" id="PTHR47354:SF8">
    <property type="entry name" value="1,2-PHENYLACETYL-COA EPOXIDASE, SUBUNIT E"/>
    <property type="match status" value="1"/>
</dbReference>
<dbReference type="AlphaFoldDB" id="A0A6H9YMM2"/>
<accession>A0A6H9YMM2</accession>
<dbReference type="InterPro" id="IPR017927">
    <property type="entry name" value="FAD-bd_FR_type"/>
</dbReference>
<dbReference type="InterPro" id="IPR008333">
    <property type="entry name" value="Cbr1-like_FAD-bd_dom"/>
</dbReference>
<dbReference type="SUPFAM" id="SSF52343">
    <property type="entry name" value="Ferredoxin reductase-like, C-terminal NADP-linked domain"/>
    <property type="match status" value="1"/>
</dbReference>
<dbReference type="CDD" id="cd06214">
    <property type="entry name" value="PA_degradation_oxidoreductase_like"/>
    <property type="match status" value="1"/>
</dbReference>
<gene>
    <name evidence="11" type="ORF">F8566_41240</name>
</gene>
<evidence type="ECO:0000256" key="7">
    <source>
        <dbReference type="ARBA" id="ARBA00023004"/>
    </source>
</evidence>
<dbReference type="GO" id="GO:0051537">
    <property type="term" value="F:2 iron, 2 sulfur cluster binding"/>
    <property type="evidence" value="ECO:0007669"/>
    <property type="project" value="UniProtKB-KW"/>
</dbReference>
<dbReference type="InterPro" id="IPR036010">
    <property type="entry name" value="2Fe-2S_ferredoxin-like_sf"/>
</dbReference>
<comment type="caution">
    <text evidence="11">The sequence shown here is derived from an EMBL/GenBank/DDBJ whole genome shotgun (WGS) entry which is preliminary data.</text>
</comment>
<proteinExistence type="predicted"/>
<dbReference type="InterPro" id="IPR017938">
    <property type="entry name" value="Riboflavin_synthase-like_b-brl"/>
</dbReference>
<dbReference type="Gene3D" id="3.40.50.80">
    <property type="entry name" value="Nucleotide-binding domain of ferredoxin-NADP reductase (FNR) module"/>
    <property type="match status" value="1"/>
</dbReference>
<evidence type="ECO:0000256" key="6">
    <source>
        <dbReference type="ARBA" id="ARBA00023002"/>
    </source>
</evidence>
<evidence type="ECO:0000256" key="5">
    <source>
        <dbReference type="ARBA" id="ARBA00022827"/>
    </source>
</evidence>
<evidence type="ECO:0000256" key="1">
    <source>
        <dbReference type="ARBA" id="ARBA00001974"/>
    </source>
</evidence>
<dbReference type="GO" id="GO:0016491">
    <property type="term" value="F:oxidoreductase activity"/>
    <property type="evidence" value="ECO:0007669"/>
    <property type="project" value="UniProtKB-KW"/>
</dbReference>
<dbReference type="CDD" id="cd00207">
    <property type="entry name" value="fer2"/>
    <property type="match status" value="1"/>
</dbReference>
<keyword evidence="12" id="KW-1185">Reference proteome</keyword>
<feature type="domain" description="2Fe-2S ferredoxin-type" evidence="9">
    <location>
        <begin position="250"/>
        <end position="338"/>
    </location>
</feature>
<evidence type="ECO:0000313" key="11">
    <source>
        <dbReference type="EMBL" id="KAB2341642.1"/>
    </source>
</evidence>
<evidence type="ECO:0000256" key="8">
    <source>
        <dbReference type="ARBA" id="ARBA00023014"/>
    </source>
</evidence>
<dbReference type="PROSITE" id="PS00197">
    <property type="entry name" value="2FE2S_FER_1"/>
    <property type="match status" value="1"/>
</dbReference>
<dbReference type="Pfam" id="PF00175">
    <property type="entry name" value="NAD_binding_1"/>
    <property type="match status" value="1"/>
</dbReference>
<evidence type="ECO:0000313" key="12">
    <source>
        <dbReference type="Proteomes" id="UP000468735"/>
    </source>
</evidence>
<dbReference type="PROSITE" id="PS51384">
    <property type="entry name" value="FAD_FR"/>
    <property type="match status" value="1"/>
</dbReference>
<dbReference type="GO" id="GO:0046872">
    <property type="term" value="F:metal ion binding"/>
    <property type="evidence" value="ECO:0007669"/>
    <property type="project" value="UniProtKB-KW"/>
</dbReference>
<keyword evidence="4" id="KW-0479">Metal-binding</keyword>
<dbReference type="OrthoDB" id="9796486at2"/>
<dbReference type="SUPFAM" id="SSF54292">
    <property type="entry name" value="2Fe-2S ferredoxin-like"/>
    <property type="match status" value="1"/>
</dbReference>
<dbReference type="InterPro" id="IPR039261">
    <property type="entry name" value="FNR_nucleotide-bd"/>
</dbReference>
<evidence type="ECO:0000256" key="3">
    <source>
        <dbReference type="ARBA" id="ARBA00022714"/>
    </source>
</evidence>
<evidence type="ECO:0000259" key="9">
    <source>
        <dbReference type="PROSITE" id="PS51085"/>
    </source>
</evidence>
<dbReference type="PANTHER" id="PTHR47354">
    <property type="entry name" value="NADH OXIDOREDUCTASE HCR"/>
    <property type="match status" value="1"/>
</dbReference>
<dbReference type="PROSITE" id="PS51085">
    <property type="entry name" value="2FE2S_FER_2"/>
    <property type="match status" value="1"/>
</dbReference>
<dbReference type="SUPFAM" id="SSF63380">
    <property type="entry name" value="Riboflavin synthase domain-like"/>
    <property type="match status" value="1"/>
</dbReference>
<dbReference type="Proteomes" id="UP000468735">
    <property type="component" value="Unassembled WGS sequence"/>
</dbReference>
<dbReference type="Gene3D" id="2.40.30.10">
    <property type="entry name" value="Translation factors"/>
    <property type="match status" value="1"/>
</dbReference>
<keyword evidence="6" id="KW-0560">Oxidoreductase</keyword>
<dbReference type="InterPro" id="IPR050415">
    <property type="entry name" value="MRET"/>
</dbReference>
<dbReference type="Pfam" id="PF00111">
    <property type="entry name" value="Fer2"/>
    <property type="match status" value="1"/>
</dbReference>
<evidence type="ECO:0000256" key="2">
    <source>
        <dbReference type="ARBA" id="ARBA00022630"/>
    </source>
</evidence>
<dbReference type="Pfam" id="PF00970">
    <property type="entry name" value="FAD_binding_6"/>
    <property type="match status" value="1"/>
</dbReference>
<dbReference type="Gene3D" id="3.10.20.30">
    <property type="match status" value="1"/>
</dbReference>
<dbReference type="InterPro" id="IPR001709">
    <property type="entry name" value="Flavoprot_Pyr_Nucl_cyt_Rdtase"/>
</dbReference>
<dbReference type="InterPro" id="IPR012675">
    <property type="entry name" value="Beta-grasp_dom_sf"/>
</dbReference>
<dbReference type="InterPro" id="IPR001433">
    <property type="entry name" value="OxRdtase_FAD/NAD-bd"/>
</dbReference>